<organism evidence="3 4">
    <name type="scientific">Fictibacillus nanhaiensis</name>
    <dbReference type="NCBI Taxonomy" id="742169"/>
    <lineage>
        <taxon>Bacteria</taxon>
        <taxon>Bacillati</taxon>
        <taxon>Bacillota</taxon>
        <taxon>Bacilli</taxon>
        <taxon>Bacillales</taxon>
        <taxon>Fictibacillaceae</taxon>
        <taxon>Fictibacillus</taxon>
    </lineage>
</organism>
<dbReference type="EMBL" id="JAFHKR010000039">
    <property type="protein sequence ID" value="MBN3556059.1"/>
    <property type="molecule type" value="Genomic_DNA"/>
</dbReference>
<dbReference type="InterPro" id="IPR041229">
    <property type="entry name" value="HEPN_Apea"/>
</dbReference>
<comment type="caution">
    <text evidence="3">The sequence shown here is derived from an EMBL/GenBank/DDBJ whole genome shotgun (WGS) entry which is preliminary data.</text>
</comment>
<dbReference type="Pfam" id="PF18862">
    <property type="entry name" value="ApeA_NTD1"/>
    <property type="match status" value="1"/>
</dbReference>
<gene>
    <name evidence="3" type="ORF">JYA63_17400</name>
</gene>
<name>A0ABS2ZT53_9BACL</name>
<sequence>MAGTKAKKQTMFDEFEIKGYWWIPGGKKYDTAGILFYKERGIHLELIGSFSSDAFSLLDEKYDVIHGFSDKGEEFTLLNVTVKNSQSSIPGFKTQTFSIQSFLVGGYFNSEEEMHFYGLKVNTSYFTQWLSRPIFKYKSTYEQETSILAEQEVKYSGVDTFKHYVDSISATIEETHYLNFIPDLSERILWTNKSGIKIIPDENQNLQWYRTNMYLLKNLFHLFIGHPLYFDSLVFYGEKEKLRNSDDYVRKQYFYFFGQDKSKLKKKFNWSDVIVNFNDVEHHLSNILNHWFEKHDKLEVVYDLHFDEFYKDIYINTTFLNTIQVLEIYHRNMYDGKVYDKKEYRALIKELKQHLKENFPEDFTKIISDKVNYGNEYSLAQRIKELINNFEESTRTMLVGTEEDVDKFVRQMVETRNYLTHYDSDKKKHLLTEPYDKYFAIQRLRAIATLILFKEVGLDESFMVDKICKSKQYSYGLKEAKKLLN</sequence>
<evidence type="ECO:0000313" key="3">
    <source>
        <dbReference type="EMBL" id="MBN3556059.1"/>
    </source>
</evidence>
<dbReference type="InterPro" id="IPR041223">
    <property type="entry name" value="ApeA_NTD"/>
</dbReference>
<dbReference type="RefSeq" id="WP_205726803.1">
    <property type="nucleotide sequence ID" value="NZ_JAFHKR010000039.1"/>
</dbReference>
<feature type="domain" description="ApeA N-terminal" evidence="2">
    <location>
        <begin position="16"/>
        <end position="291"/>
    </location>
</feature>
<keyword evidence="4" id="KW-1185">Reference proteome</keyword>
<dbReference type="Pfam" id="PF18739">
    <property type="entry name" value="HEPN_Apea"/>
    <property type="match status" value="1"/>
</dbReference>
<evidence type="ECO:0000259" key="2">
    <source>
        <dbReference type="Pfam" id="PF18862"/>
    </source>
</evidence>
<evidence type="ECO:0000313" key="4">
    <source>
        <dbReference type="Proteomes" id="UP001296923"/>
    </source>
</evidence>
<evidence type="ECO:0008006" key="5">
    <source>
        <dbReference type="Google" id="ProtNLM"/>
    </source>
</evidence>
<proteinExistence type="predicted"/>
<protein>
    <recommendedName>
        <fullName evidence="5">ApeA N-terminal domain-containing protein</fullName>
    </recommendedName>
</protein>
<feature type="domain" description="Apea-like HEPN" evidence="1">
    <location>
        <begin position="320"/>
        <end position="460"/>
    </location>
</feature>
<dbReference type="Proteomes" id="UP001296923">
    <property type="component" value="Unassembled WGS sequence"/>
</dbReference>
<accession>A0ABS2ZT53</accession>
<evidence type="ECO:0000259" key="1">
    <source>
        <dbReference type="Pfam" id="PF18739"/>
    </source>
</evidence>
<reference evidence="3 4" key="1">
    <citation type="submission" date="2021-01" db="EMBL/GenBank/DDBJ databases">
        <title>Genome Sequencing of Type Strains.</title>
        <authorList>
            <person name="Lemaire J.F."/>
            <person name="Inderbitzin P."/>
            <person name="Collins S.B."/>
            <person name="Wespe N."/>
            <person name="Knight-Connoni V."/>
        </authorList>
    </citation>
    <scope>NUCLEOTIDE SEQUENCE [LARGE SCALE GENOMIC DNA]</scope>
    <source>
        <strain evidence="3 4">DSM 23009</strain>
    </source>
</reference>